<evidence type="ECO:0000256" key="1">
    <source>
        <dbReference type="ARBA" id="ARBA00022676"/>
    </source>
</evidence>
<reference evidence="4 5" key="1">
    <citation type="journal article" date="2014" name="Int. J. Syst. Evol. Microbiol.">
        <title>Arthrobacter pityocampae sp. nov., isolated from Thaumetopoea pityocampa (Lep., Thaumetopoeidae).</title>
        <authorList>
            <person name="Ince I.A."/>
            <person name="Demirbag Z."/>
            <person name="Kati H."/>
        </authorList>
    </citation>
    <scope>NUCLEOTIDE SEQUENCE [LARGE SCALE GENOMIC DNA]</scope>
    <source>
        <strain evidence="4 5">Tp2</strain>
    </source>
</reference>
<dbReference type="RefSeq" id="WP_104119901.1">
    <property type="nucleotide sequence ID" value="NZ_PRKW01000001.1"/>
</dbReference>
<dbReference type="CDD" id="cd03789">
    <property type="entry name" value="GT9_LPS_heptosyltransferase"/>
    <property type="match status" value="1"/>
</dbReference>
<protein>
    <submittedName>
        <fullName evidence="4">Glycosyl transferase</fullName>
    </submittedName>
</protein>
<keyword evidence="2 4" id="KW-0808">Transferase</keyword>
<evidence type="ECO:0000256" key="2">
    <source>
        <dbReference type="ARBA" id="ARBA00022679"/>
    </source>
</evidence>
<feature type="region of interest" description="Disordered" evidence="3">
    <location>
        <begin position="1"/>
        <end position="36"/>
    </location>
</feature>
<name>A0A2S5J1L4_9MICC</name>
<organism evidence="4 5">
    <name type="scientific">Arthrobacter pityocampae</name>
    <dbReference type="NCBI Taxonomy" id="547334"/>
    <lineage>
        <taxon>Bacteria</taxon>
        <taxon>Bacillati</taxon>
        <taxon>Actinomycetota</taxon>
        <taxon>Actinomycetes</taxon>
        <taxon>Micrococcales</taxon>
        <taxon>Micrococcaceae</taxon>
        <taxon>Arthrobacter</taxon>
    </lineage>
</organism>
<dbReference type="OrthoDB" id="9807356at2"/>
<dbReference type="Pfam" id="PF01075">
    <property type="entry name" value="Glyco_transf_9"/>
    <property type="match status" value="1"/>
</dbReference>
<dbReference type="InterPro" id="IPR051199">
    <property type="entry name" value="LPS_LOS_Heptosyltrfase"/>
</dbReference>
<evidence type="ECO:0000313" key="4">
    <source>
        <dbReference type="EMBL" id="PPB50630.1"/>
    </source>
</evidence>
<sequence>MTSEGTSTTATSARPPGGGAGPGSQRVPASTPAPDGRPEILALRALKLGDLLVAVPALKGLRRAFPEHRILYAAQEWLRPIIPLTEAVDDLLPTHGLDDPLPIEHGRIDLAVNLHGSGGESRGRLEEIGARRRMGHRSPGWDGPVWRDGALERERWASLMSWHGVPADPLDCRLRVPDVANPVPGAVVVHVGAAYGSRLWPVERFAEVARALAAAGHRVVFTGSGKERPRALAVADAAALPEATVAAGELPLDTFAALVAGASLVISADTGAAHLASAYARPSVVLFGPAPPSEWGPPPGPHTVLTDASVRVGETFSATPDPALLAVTVDQVLAAASDHGIF</sequence>
<proteinExistence type="predicted"/>
<dbReference type="Proteomes" id="UP000239297">
    <property type="component" value="Unassembled WGS sequence"/>
</dbReference>
<dbReference type="GO" id="GO:0009244">
    <property type="term" value="P:lipopolysaccharide core region biosynthetic process"/>
    <property type="evidence" value="ECO:0007669"/>
    <property type="project" value="TreeGrafter"/>
</dbReference>
<evidence type="ECO:0000313" key="5">
    <source>
        <dbReference type="Proteomes" id="UP000239297"/>
    </source>
</evidence>
<comment type="caution">
    <text evidence="4">The sequence shown here is derived from an EMBL/GenBank/DDBJ whole genome shotgun (WGS) entry which is preliminary data.</text>
</comment>
<dbReference type="EMBL" id="PRKW01000001">
    <property type="protein sequence ID" value="PPB50630.1"/>
    <property type="molecule type" value="Genomic_DNA"/>
</dbReference>
<dbReference type="InterPro" id="IPR002201">
    <property type="entry name" value="Glyco_trans_9"/>
</dbReference>
<feature type="compositionally biased region" description="Low complexity" evidence="3">
    <location>
        <begin position="1"/>
        <end position="15"/>
    </location>
</feature>
<dbReference type="GO" id="GO:0005829">
    <property type="term" value="C:cytosol"/>
    <property type="evidence" value="ECO:0007669"/>
    <property type="project" value="TreeGrafter"/>
</dbReference>
<keyword evidence="5" id="KW-1185">Reference proteome</keyword>
<gene>
    <name evidence="4" type="ORF">C4K88_01735</name>
</gene>
<dbReference type="SUPFAM" id="SSF53756">
    <property type="entry name" value="UDP-Glycosyltransferase/glycogen phosphorylase"/>
    <property type="match status" value="1"/>
</dbReference>
<dbReference type="PANTHER" id="PTHR30160:SF1">
    <property type="entry name" value="LIPOPOLYSACCHARIDE 1,2-N-ACETYLGLUCOSAMINETRANSFERASE-RELATED"/>
    <property type="match status" value="1"/>
</dbReference>
<dbReference type="GO" id="GO:0008713">
    <property type="term" value="F:ADP-heptose-lipopolysaccharide heptosyltransferase activity"/>
    <property type="evidence" value="ECO:0007669"/>
    <property type="project" value="TreeGrafter"/>
</dbReference>
<dbReference type="Gene3D" id="3.40.50.2000">
    <property type="entry name" value="Glycogen Phosphorylase B"/>
    <property type="match status" value="2"/>
</dbReference>
<evidence type="ECO:0000256" key="3">
    <source>
        <dbReference type="SAM" id="MobiDB-lite"/>
    </source>
</evidence>
<dbReference type="AlphaFoldDB" id="A0A2S5J1L4"/>
<keyword evidence="1" id="KW-0328">Glycosyltransferase</keyword>
<accession>A0A2S5J1L4</accession>
<dbReference type="PANTHER" id="PTHR30160">
    <property type="entry name" value="TETRAACYLDISACCHARIDE 4'-KINASE-RELATED"/>
    <property type="match status" value="1"/>
</dbReference>